<dbReference type="InterPro" id="IPR002110">
    <property type="entry name" value="Ankyrin_rpt"/>
</dbReference>
<organism evidence="2 3">
    <name type="scientific">Stichopus japonicus</name>
    <name type="common">Sea cucumber</name>
    <dbReference type="NCBI Taxonomy" id="307972"/>
    <lineage>
        <taxon>Eukaryota</taxon>
        <taxon>Metazoa</taxon>
        <taxon>Echinodermata</taxon>
        <taxon>Eleutherozoa</taxon>
        <taxon>Echinozoa</taxon>
        <taxon>Holothuroidea</taxon>
        <taxon>Aspidochirotacea</taxon>
        <taxon>Aspidochirotida</taxon>
        <taxon>Stichopodidae</taxon>
        <taxon>Apostichopus</taxon>
    </lineage>
</organism>
<dbReference type="PANTHER" id="PTHR24127">
    <property type="entry name" value="ANKYRIN REPEAT AND EF-HAND DOMAIN-CONTAINING PROTEIN 1"/>
    <property type="match status" value="1"/>
</dbReference>
<accession>A0A2G8KDE7</accession>
<dbReference type="EMBL" id="MRZV01000670">
    <property type="protein sequence ID" value="PIK46021.1"/>
    <property type="molecule type" value="Genomic_DNA"/>
</dbReference>
<sequence length="236" mass="25581">MPVAQTRLEILQTHKLLQCVRKRDKPQIEKLCSSGIPHLINYSEPENGETGLHLASRVNDEEMVKFILELGAHPNVVDLKGRTAAMRAAEFGHVQTLEVLATADADMTTTDIDGKGILFYCILPTSRHTRCAEMVIENNADCNNVGNDGMPLLVLACFEANENEKICQLLLDHAADPNSVHPSTGQTALAAAASSGSASIVRTIVKKGADVNICDKNGMSPAHRAAMKGHFEVLRF</sequence>
<dbReference type="STRING" id="307972.A0A2G8KDE7"/>
<name>A0A2G8KDE7_STIJA</name>
<evidence type="ECO:0000313" key="3">
    <source>
        <dbReference type="Proteomes" id="UP000230750"/>
    </source>
</evidence>
<dbReference type="InterPro" id="IPR036770">
    <property type="entry name" value="Ankyrin_rpt-contain_sf"/>
</dbReference>
<dbReference type="OrthoDB" id="539213at2759"/>
<comment type="caution">
    <text evidence="2">The sequence shown here is derived from an EMBL/GenBank/DDBJ whole genome shotgun (WGS) entry which is preliminary data.</text>
</comment>
<dbReference type="SUPFAM" id="SSF48403">
    <property type="entry name" value="Ankyrin repeat"/>
    <property type="match status" value="1"/>
</dbReference>
<evidence type="ECO:0000313" key="2">
    <source>
        <dbReference type="EMBL" id="PIK46021.1"/>
    </source>
</evidence>
<keyword evidence="1" id="KW-0040">ANK repeat</keyword>
<proteinExistence type="predicted"/>
<dbReference type="Proteomes" id="UP000230750">
    <property type="component" value="Unassembled WGS sequence"/>
</dbReference>
<reference evidence="2 3" key="1">
    <citation type="journal article" date="2017" name="PLoS Biol.">
        <title>The sea cucumber genome provides insights into morphological evolution and visceral regeneration.</title>
        <authorList>
            <person name="Zhang X."/>
            <person name="Sun L."/>
            <person name="Yuan J."/>
            <person name="Sun Y."/>
            <person name="Gao Y."/>
            <person name="Zhang L."/>
            <person name="Li S."/>
            <person name="Dai H."/>
            <person name="Hamel J.F."/>
            <person name="Liu C."/>
            <person name="Yu Y."/>
            <person name="Liu S."/>
            <person name="Lin W."/>
            <person name="Guo K."/>
            <person name="Jin S."/>
            <person name="Xu P."/>
            <person name="Storey K.B."/>
            <person name="Huan P."/>
            <person name="Zhang T."/>
            <person name="Zhou Y."/>
            <person name="Zhang J."/>
            <person name="Lin C."/>
            <person name="Li X."/>
            <person name="Xing L."/>
            <person name="Huo D."/>
            <person name="Sun M."/>
            <person name="Wang L."/>
            <person name="Mercier A."/>
            <person name="Li F."/>
            <person name="Yang H."/>
            <person name="Xiang J."/>
        </authorList>
    </citation>
    <scope>NUCLEOTIDE SEQUENCE [LARGE SCALE GENOMIC DNA]</scope>
    <source>
        <strain evidence="2">Shaxun</strain>
        <tissue evidence="2">Muscle</tissue>
    </source>
</reference>
<dbReference type="PANTHER" id="PTHR24127:SF1">
    <property type="entry name" value="ANKYRIN REPEAT AND EF-HAND DOMAIN-CONTAINING PROTEIN 1"/>
    <property type="match status" value="1"/>
</dbReference>
<feature type="repeat" description="ANK" evidence="1">
    <location>
        <begin position="80"/>
        <end position="112"/>
    </location>
</feature>
<dbReference type="AlphaFoldDB" id="A0A2G8KDE7"/>
<protein>
    <submittedName>
        <fullName evidence="2">Putative ankyrin repeat and EF-hand domain-containing protein 1</fullName>
    </submittedName>
</protein>
<evidence type="ECO:0000256" key="1">
    <source>
        <dbReference type="PROSITE-ProRule" id="PRU00023"/>
    </source>
</evidence>
<feature type="repeat" description="ANK" evidence="1">
    <location>
        <begin position="217"/>
        <end position="236"/>
    </location>
</feature>
<keyword evidence="3" id="KW-1185">Reference proteome</keyword>
<gene>
    <name evidence="2" type="ORF">BSL78_17111</name>
</gene>
<dbReference type="Gene3D" id="1.25.40.20">
    <property type="entry name" value="Ankyrin repeat-containing domain"/>
    <property type="match status" value="2"/>
</dbReference>
<dbReference type="Pfam" id="PF12796">
    <property type="entry name" value="Ank_2"/>
    <property type="match status" value="2"/>
</dbReference>
<dbReference type="PROSITE" id="PS50297">
    <property type="entry name" value="ANK_REP_REGION"/>
    <property type="match status" value="3"/>
</dbReference>
<feature type="repeat" description="ANK" evidence="1">
    <location>
        <begin position="47"/>
        <end position="79"/>
    </location>
</feature>
<feature type="repeat" description="ANK" evidence="1">
    <location>
        <begin position="184"/>
        <end position="216"/>
    </location>
</feature>
<dbReference type="PROSITE" id="PS50088">
    <property type="entry name" value="ANK_REPEAT"/>
    <property type="match status" value="4"/>
</dbReference>
<dbReference type="InterPro" id="IPR052801">
    <property type="entry name" value="Ankyrin-EF-hand"/>
</dbReference>
<dbReference type="SMART" id="SM00248">
    <property type="entry name" value="ANK"/>
    <property type="match status" value="5"/>
</dbReference>